<accession>A0A1T5AHQ8</accession>
<evidence type="ECO:0000313" key="2">
    <source>
        <dbReference type="EMBL" id="SKB34420.1"/>
    </source>
</evidence>
<gene>
    <name evidence="2" type="ORF">SAMN05660866_00970</name>
</gene>
<dbReference type="PANTHER" id="PTHR35792:SF1">
    <property type="entry name" value="SLL0268 PROTEIN"/>
    <property type="match status" value="1"/>
</dbReference>
<dbReference type="AlphaFoldDB" id="A0A1T5AHQ8"/>
<dbReference type="InterPro" id="IPR024623">
    <property type="entry name" value="YtxH"/>
</dbReference>
<dbReference type="EMBL" id="FUYL01000002">
    <property type="protein sequence ID" value="SKB34420.1"/>
    <property type="molecule type" value="Genomic_DNA"/>
</dbReference>
<dbReference type="Gene3D" id="1.20.120.20">
    <property type="entry name" value="Apolipoprotein"/>
    <property type="match status" value="1"/>
</dbReference>
<protein>
    <submittedName>
        <fullName evidence="2">Gas vesicle protein</fullName>
    </submittedName>
</protein>
<dbReference type="STRING" id="561365.SAMN05660866_00970"/>
<keyword evidence="3" id="KW-1185">Reference proteome</keyword>
<name>A0A1T5AHQ8_9FLAO</name>
<evidence type="ECO:0000313" key="3">
    <source>
        <dbReference type="Proteomes" id="UP000190339"/>
    </source>
</evidence>
<keyword evidence="1" id="KW-1133">Transmembrane helix</keyword>
<dbReference type="Pfam" id="PF12732">
    <property type="entry name" value="YtxH"/>
    <property type="match status" value="1"/>
</dbReference>
<dbReference type="PANTHER" id="PTHR35792">
    <property type="entry name" value="GENERAL STRESS PROTEIN"/>
    <property type="match status" value="1"/>
</dbReference>
<dbReference type="Proteomes" id="UP000190339">
    <property type="component" value="Unassembled WGS sequence"/>
</dbReference>
<keyword evidence="1" id="KW-0472">Membrane</keyword>
<sequence length="133" mass="14704">MTFVMVEVDSTLFKKKFNHKLIKMNNSGNTLLAIIAGSAIGAALGILYAPDKGENTRKLIADQAAATRDNFTESAIDLKNRVATRVSDERETLDTRVESLVSDLSYKTEDVISTLEKKLAELKSKNKKLQKTV</sequence>
<proteinExistence type="predicted"/>
<organism evidence="2 3">
    <name type="scientific">Maribacter arcticus</name>
    <dbReference type="NCBI Taxonomy" id="561365"/>
    <lineage>
        <taxon>Bacteria</taxon>
        <taxon>Pseudomonadati</taxon>
        <taxon>Bacteroidota</taxon>
        <taxon>Flavobacteriia</taxon>
        <taxon>Flavobacteriales</taxon>
        <taxon>Flavobacteriaceae</taxon>
        <taxon>Maribacter</taxon>
    </lineage>
</organism>
<keyword evidence="1" id="KW-0812">Transmembrane</keyword>
<dbReference type="InterPro" id="IPR052928">
    <property type="entry name" value="Desiccation-related_membrane"/>
</dbReference>
<feature type="transmembrane region" description="Helical" evidence="1">
    <location>
        <begin position="30"/>
        <end position="49"/>
    </location>
</feature>
<evidence type="ECO:0000256" key="1">
    <source>
        <dbReference type="SAM" id="Phobius"/>
    </source>
</evidence>
<reference evidence="3" key="1">
    <citation type="submission" date="2017-02" db="EMBL/GenBank/DDBJ databases">
        <authorList>
            <person name="Varghese N."/>
            <person name="Submissions S."/>
        </authorList>
    </citation>
    <scope>NUCLEOTIDE SEQUENCE [LARGE SCALE GENOMIC DNA]</scope>
    <source>
        <strain evidence="3">DSM 23546</strain>
    </source>
</reference>
<dbReference type="RefSeq" id="WP_317042678.1">
    <property type="nucleotide sequence ID" value="NZ_FUYL01000002.1"/>
</dbReference>